<feature type="compositionally biased region" description="Low complexity" evidence="1">
    <location>
        <begin position="250"/>
        <end position="277"/>
    </location>
</feature>
<feature type="compositionally biased region" description="Basic and acidic residues" evidence="1">
    <location>
        <begin position="423"/>
        <end position="432"/>
    </location>
</feature>
<sequence>MGCGASKAGTEAVVLQAAPNIGDAQPEFTPETKPRPSKKPEELTQSKESRDSPAKRVDAIVKSSVSDFDDDTDTTLVRPLTAEDQSPVQPLPEAVLPPPPVTPPAAAKKPLFQAADTSTLDDAPPEDGAQASYFPTQVSLNVGATGGGGGSYHTQQQQQQPQRQPESQTSLQAFGTSLRPSAPELEPAPLSGGGATFPLATPALLPVNSSRQLQQLPSLPQQRPLQPLQQQSSNRAQPPIQIQGQPLTESGPGPMTSSSPPAQPAASSSTADDPWSSLQSTYRIRENQAAQKSESTRSRAGVSSREAGREVLVLGDDDDEFSGSGGVLNSTANSAMNRTSGFGGRPPMSLPPPQFGSGPKKGGWGSGAMAQAGELMIGEDDWLVNDRPSGMPSAGGMQLPPPPPALQRQQQQAVLSYNSRAKMAVEEEDRHAPVKLKGPAPAPKAKATDDVMCEDVEDVEALLEDEMERQGLSNKNLASKLAAYEAQFKDDDD</sequence>
<feature type="compositionally biased region" description="Polar residues" evidence="1">
    <location>
        <begin position="278"/>
        <end position="293"/>
    </location>
</feature>
<proteinExistence type="predicted"/>
<feature type="region of interest" description="Disordered" evidence="1">
    <location>
        <begin position="16"/>
        <end position="368"/>
    </location>
</feature>
<evidence type="ECO:0000256" key="1">
    <source>
        <dbReference type="SAM" id="MobiDB-lite"/>
    </source>
</evidence>
<feature type="compositionally biased region" description="Basic and acidic residues" evidence="1">
    <location>
        <begin position="30"/>
        <end position="59"/>
    </location>
</feature>
<comment type="caution">
    <text evidence="2">The sequence shown here is derived from an EMBL/GenBank/DDBJ whole genome shotgun (WGS) entry which is preliminary data.</text>
</comment>
<dbReference type="EMBL" id="BNCO01000029">
    <property type="protein sequence ID" value="GIL57973.1"/>
    <property type="molecule type" value="Genomic_DNA"/>
</dbReference>
<protein>
    <submittedName>
        <fullName evidence="2">Uncharacterized protein</fullName>
    </submittedName>
</protein>
<feature type="compositionally biased region" description="Polar residues" evidence="1">
    <location>
        <begin position="234"/>
        <end position="248"/>
    </location>
</feature>
<feature type="compositionally biased region" description="Polar residues" evidence="1">
    <location>
        <begin position="327"/>
        <end position="340"/>
    </location>
</feature>
<evidence type="ECO:0000313" key="3">
    <source>
        <dbReference type="Proteomes" id="UP000747399"/>
    </source>
</evidence>
<organism evidence="2 3">
    <name type="scientific">Volvox africanus</name>
    <dbReference type="NCBI Taxonomy" id="51714"/>
    <lineage>
        <taxon>Eukaryota</taxon>
        <taxon>Viridiplantae</taxon>
        <taxon>Chlorophyta</taxon>
        <taxon>core chlorophytes</taxon>
        <taxon>Chlorophyceae</taxon>
        <taxon>CS clade</taxon>
        <taxon>Chlamydomonadales</taxon>
        <taxon>Volvocaceae</taxon>
        <taxon>Volvox</taxon>
    </lineage>
</organism>
<feature type="compositionally biased region" description="Low complexity" evidence="1">
    <location>
        <begin position="209"/>
        <end position="233"/>
    </location>
</feature>
<keyword evidence="3" id="KW-1185">Reference proteome</keyword>
<evidence type="ECO:0000313" key="2">
    <source>
        <dbReference type="EMBL" id="GIL57973.1"/>
    </source>
</evidence>
<accession>A0A8J4F311</accession>
<feature type="compositionally biased region" description="Polar residues" evidence="1">
    <location>
        <begin position="166"/>
        <end position="179"/>
    </location>
</feature>
<feature type="region of interest" description="Disordered" evidence="1">
    <location>
        <begin position="382"/>
        <end position="407"/>
    </location>
</feature>
<name>A0A8J4F311_9CHLO</name>
<dbReference type="Proteomes" id="UP000747399">
    <property type="component" value="Unassembled WGS sequence"/>
</dbReference>
<feature type="compositionally biased region" description="Low complexity" evidence="1">
    <location>
        <begin position="435"/>
        <end position="445"/>
    </location>
</feature>
<feature type="region of interest" description="Disordered" evidence="1">
    <location>
        <begin position="423"/>
        <end position="450"/>
    </location>
</feature>
<gene>
    <name evidence="2" type="ORF">Vafri_13178</name>
</gene>
<reference evidence="2" key="1">
    <citation type="journal article" date="2021" name="Proc. Natl. Acad. Sci. U.S.A.">
        <title>Three genomes in the algal genus Volvox reveal the fate of a haploid sex-determining region after a transition to homothallism.</title>
        <authorList>
            <person name="Yamamoto K."/>
            <person name="Hamaji T."/>
            <person name="Kawai-Toyooka H."/>
            <person name="Matsuzaki R."/>
            <person name="Takahashi F."/>
            <person name="Nishimura Y."/>
            <person name="Kawachi M."/>
            <person name="Noguchi H."/>
            <person name="Minakuchi Y."/>
            <person name="Umen J.G."/>
            <person name="Toyoda A."/>
            <person name="Nozaki H."/>
        </authorList>
    </citation>
    <scope>NUCLEOTIDE SEQUENCE</scope>
    <source>
        <strain evidence="2">NIES-3780</strain>
    </source>
</reference>
<feature type="compositionally biased region" description="Low complexity" evidence="1">
    <location>
        <begin position="155"/>
        <end position="165"/>
    </location>
</feature>
<feature type="compositionally biased region" description="Polar residues" evidence="1">
    <location>
        <begin position="133"/>
        <end position="142"/>
    </location>
</feature>
<dbReference type="AlphaFoldDB" id="A0A8J4F311"/>